<organism evidence="3 4">
    <name type="scientific">Candidatus Weimeria bifida</name>
    <dbReference type="NCBI Taxonomy" id="2599074"/>
    <lineage>
        <taxon>Bacteria</taxon>
        <taxon>Bacillati</taxon>
        <taxon>Bacillota</taxon>
        <taxon>Clostridia</taxon>
        <taxon>Lachnospirales</taxon>
        <taxon>Lachnospiraceae</taxon>
        <taxon>Candidatus Weimeria</taxon>
    </lineage>
</organism>
<keyword evidence="1" id="KW-1133">Transmembrane helix</keyword>
<keyword evidence="4" id="KW-1185">Reference proteome</keyword>
<feature type="transmembrane region" description="Helical" evidence="1">
    <location>
        <begin position="27"/>
        <end position="54"/>
    </location>
</feature>
<dbReference type="PANTHER" id="PTHR10587">
    <property type="entry name" value="GLYCOSYL TRANSFERASE-RELATED"/>
    <property type="match status" value="1"/>
</dbReference>
<dbReference type="GO" id="GO:0005975">
    <property type="term" value="P:carbohydrate metabolic process"/>
    <property type="evidence" value="ECO:0007669"/>
    <property type="project" value="InterPro"/>
</dbReference>
<dbReference type="EMBL" id="VOGC01000006">
    <property type="protein sequence ID" value="MQN01391.1"/>
    <property type="molecule type" value="Genomic_DNA"/>
</dbReference>
<evidence type="ECO:0000256" key="1">
    <source>
        <dbReference type="SAM" id="Phobius"/>
    </source>
</evidence>
<accession>A0A6N7J061</accession>
<dbReference type="CDD" id="cd10944">
    <property type="entry name" value="CE4_SmPgdA_like"/>
    <property type="match status" value="1"/>
</dbReference>
<dbReference type="InterPro" id="IPR011330">
    <property type="entry name" value="Glyco_hydro/deAcase_b/a-brl"/>
</dbReference>
<sequence>MMNETDNADQIRERRNKVGRVHRMKKFLTSFLIFWVLFSIAAIIFLGIFSIHLYSEVKDLNETVRTLMEKDASSANTRKSSRALTKTKDTAIKTNDVKTDVENLADESDVRKVYLTFDDGPSVNTDKILNILDDYNVKATFFVNGRTDAHSVAMYKRIVKEGHTIGMHSYTHDYGQVYASLSSFKDDFFRIQKLIYKYTGVKSNLYRFPGGSSNTVSRADMSDLIRFLDKEHVRYFDWNVSSEDASSKKKTSDEIIENIMRDVVKYRTSVVLMHDAAAKDSTVEALPKLIQKIQGEGDIILPIDDNTRLIQHVSLSTK</sequence>
<comment type="caution">
    <text evidence="3">The sequence shown here is derived from an EMBL/GenBank/DDBJ whole genome shotgun (WGS) entry which is preliminary data.</text>
</comment>
<proteinExistence type="predicted"/>
<dbReference type="Pfam" id="PF01522">
    <property type="entry name" value="Polysacc_deac_1"/>
    <property type="match status" value="1"/>
</dbReference>
<keyword evidence="1" id="KW-0812">Transmembrane</keyword>
<dbReference type="Gene3D" id="3.20.20.370">
    <property type="entry name" value="Glycoside hydrolase/deacetylase"/>
    <property type="match status" value="1"/>
</dbReference>
<reference evidence="3" key="1">
    <citation type="journal article" date="2020" name="Appl. Environ. Microbiol.">
        <title>Medium-Chain Fatty Acid Synthesis by 'Candidatus Weimeria bifida' gen. nov., sp. nov., and 'Candidatus Pseudoramibacter fermentans' sp. nov.</title>
        <authorList>
            <person name="Scarborough M.J."/>
            <person name="Myers K.S."/>
            <person name="Donohue T.J."/>
            <person name="Noguera D.R."/>
        </authorList>
    </citation>
    <scope>NUCLEOTIDE SEQUENCE</scope>
    <source>
        <strain evidence="3">LCO1.1</strain>
    </source>
</reference>
<dbReference type="AlphaFoldDB" id="A0A6N7J061"/>
<dbReference type="InterPro" id="IPR050248">
    <property type="entry name" value="Polysacc_deacetylase_ArnD"/>
</dbReference>
<dbReference type="Proteomes" id="UP000460257">
    <property type="component" value="Unassembled WGS sequence"/>
</dbReference>
<evidence type="ECO:0000313" key="3">
    <source>
        <dbReference type="EMBL" id="MQN01391.1"/>
    </source>
</evidence>
<dbReference type="PANTHER" id="PTHR10587:SF125">
    <property type="entry name" value="POLYSACCHARIDE DEACETYLASE YHEN-RELATED"/>
    <property type="match status" value="1"/>
</dbReference>
<dbReference type="GO" id="GO:0016810">
    <property type="term" value="F:hydrolase activity, acting on carbon-nitrogen (but not peptide) bonds"/>
    <property type="evidence" value="ECO:0007669"/>
    <property type="project" value="InterPro"/>
</dbReference>
<keyword evidence="1" id="KW-0472">Membrane</keyword>
<dbReference type="InterPro" id="IPR002509">
    <property type="entry name" value="NODB_dom"/>
</dbReference>
<dbReference type="SUPFAM" id="SSF88713">
    <property type="entry name" value="Glycoside hydrolase/deacetylase"/>
    <property type="match status" value="1"/>
</dbReference>
<dbReference type="PROSITE" id="PS51677">
    <property type="entry name" value="NODB"/>
    <property type="match status" value="1"/>
</dbReference>
<gene>
    <name evidence="3" type="ORF">FRC54_05610</name>
</gene>
<protein>
    <submittedName>
        <fullName evidence="3">Polysaccharide deacetylase</fullName>
    </submittedName>
</protein>
<name>A0A6N7J061_9FIRM</name>
<evidence type="ECO:0000313" key="4">
    <source>
        <dbReference type="Proteomes" id="UP000460257"/>
    </source>
</evidence>
<evidence type="ECO:0000259" key="2">
    <source>
        <dbReference type="PROSITE" id="PS51677"/>
    </source>
</evidence>
<feature type="domain" description="NodB homology" evidence="2">
    <location>
        <begin position="111"/>
        <end position="302"/>
    </location>
</feature>